<dbReference type="Pfam" id="PF00004">
    <property type="entry name" value="AAA"/>
    <property type="match status" value="2"/>
</dbReference>
<keyword evidence="1" id="KW-0067">ATP-binding</keyword>
<dbReference type="InterPro" id="IPR050168">
    <property type="entry name" value="AAA_ATPase_domain"/>
</dbReference>
<dbReference type="PANTHER" id="PTHR23077">
    <property type="entry name" value="AAA-FAMILY ATPASE"/>
    <property type="match status" value="1"/>
</dbReference>
<keyword evidence="1" id="KW-0547">Nucleotide-binding</keyword>
<comment type="caution">
    <text evidence="3">The sequence shown here is derived from an EMBL/GenBank/DDBJ whole genome shotgun (WGS) entry which is preliminary data.</text>
</comment>
<gene>
    <name evidence="3" type="ORF">KUTeg_011987</name>
</gene>
<dbReference type="InterPro" id="IPR003593">
    <property type="entry name" value="AAA+_ATPase"/>
</dbReference>
<reference evidence="3 4" key="1">
    <citation type="submission" date="2022-12" db="EMBL/GenBank/DDBJ databases">
        <title>Chromosome-level genome of Tegillarca granosa.</title>
        <authorList>
            <person name="Kim J."/>
        </authorList>
    </citation>
    <scope>NUCLEOTIDE SEQUENCE [LARGE SCALE GENOMIC DNA]</scope>
    <source>
        <strain evidence="3">Teg-2019</strain>
        <tissue evidence="3">Adductor muscle</tissue>
    </source>
</reference>
<dbReference type="PROSITE" id="PS00674">
    <property type="entry name" value="AAA"/>
    <property type="match status" value="1"/>
</dbReference>
<comment type="similarity">
    <text evidence="1">Belongs to the AAA ATPase family.</text>
</comment>
<evidence type="ECO:0000313" key="3">
    <source>
        <dbReference type="EMBL" id="KAJ8310122.1"/>
    </source>
</evidence>
<dbReference type="PANTHER" id="PTHR23077:SF12">
    <property type="entry name" value="PEROXISOMAL ATPASE PEX1"/>
    <property type="match status" value="1"/>
</dbReference>
<proteinExistence type="inferred from homology"/>
<protein>
    <recommendedName>
        <fullName evidence="2">AAA+ ATPase domain-containing protein</fullName>
    </recommendedName>
</protein>
<evidence type="ECO:0000313" key="4">
    <source>
        <dbReference type="Proteomes" id="UP001217089"/>
    </source>
</evidence>
<dbReference type="Proteomes" id="UP001217089">
    <property type="component" value="Unassembled WGS sequence"/>
</dbReference>
<dbReference type="Gene3D" id="3.40.50.300">
    <property type="entry name" value="P-loop containing nucleotide triphosphate hydrolases"/>
    <property type="match status" value="2"/>
</dbReference>
<dbReference type="CDD" id="cd19526">
    <property type="entry name" value="RecA-like_PEX1_r2"/>
    <property type="match status" value="1"/>
</dbReference>
<dbReference type="SMART" id="SM00382">
    <property type="entry name" value="AAA"/>
    <property type="match status" value="2"/>
</dbReference>
<dbReference type="InterPro" id="IPR003960">
    <property type="entry name" value="ATPase_AAA_CS"/>
</dbReference>
<feature type="domain" description="AAA+ ATPase" evidence="2">
    <location>
        <begin position="374"/>
        <end position="510"/>
    </location>
</feature>
<sequence length="678" mass="75035">MFIYNGNLPTCNLASNVKTSELKTSKGPLMSMLQYIDVANFDPQVPNIKLKLLGGIQDYAEHALNHIEASIGIKPLSNTMFTQTTPGMRNGMLLITGAKGSGKTSLAKAICRHFAELPNLAYTTIVDCKPLRGKKPDSILKILDLIFDEAVWRQPAIIVLDDLDLVAPAPSGPEAEMSGEAIYGARIAEVLKDVFRKEIFNGSSIAIIGTCQSRNSIHPLVVASRGTHFVQETINMVPPDKERRKDILKTILQNRPSIAIKTVDGLNFDWLLSKSEGFVASDFDSLVSRAVHAHVLIHGNSQNMDHEIFLTQKDFENAMDGFTPASIRNVPLHTSGELGWEDVGGLMEVKKMLRETLEWPSKYPVLFANSPLRLRSGLLLYGAPGTGKTLLAGVVAKECGVNFISIKGPELLSKYIGASEQAVRDTFVRAQSAKPCILFFDEFDSIAPRRGHDNTGVTDRVVNQLLTQLDGVEGLEGVYVLAATSRPDLIDPALLRPGRLDRCVACNLPTKDERLKILQALTRNMNISEDVELSFFADKCEYFTGADFKALLYNAQLESIHEVTGGFFNQDTGNTKKFSRLSPRKSQTNIGGQKVIVRERRKSWIDNRVTYIPKLEEGITTISDEMADKLNFQVEHVKAKLKVKKSTENVRSSENPFSPLVASKTQIMEVRQSHLLKL</sequence>
<organism evidence="3 4">
    <name type="scientific">Tegillarca granosa</name>
    <name type="common">Malaysian cockle</name>
    <name type="synonym">Anadara granosa</name>
    <dbReference type="NCBI Taxonomy" id="220873"/>
    <lineage>
        <taxon>Eukaryota</taxon>
        <taxon>Metazoa</taxon>
        <taxon>Spiralia</taxon>
        <taxon>Lophotrochozoa</taxon>
        <taxon>Mollusca</taxon>
        <taxon>Bivalvia</taxon>
        <taxon>Autobranchia</taxon>
        <taxon>Pteriomorphia</taxon>
        <taxon>Arcoida</taxon>
        <taxon>Arcoidea</taxon>
        <taxon>Arcidae</taxon>
        <taxon>Tegillarca</taxon>
    </lineage>
</organism>
<dbReference type="SUPFAM" id="SSF52540">
    <property type="entry name" value="P-loop containing nucleoside triphosphate hydrolases"/>
    <property type="match status" value="2"/>
</dbReference>
<dbReference type="EMBL" id="JARBDR010000640">
    <property type="protein sequence ID" value="KAJ8310122.1"/>
    <property type="molecule type" value="Genomic_DNA"/>
</dbReference>
<name>A0ABQ9F2L2_TEGGR</name>
<evidence type="ECO:0000259" key="2">
    <source>
        <dbReference type="SMART" id="SM00382"/>
    </source>
</evidence>
<evidence type="ECO:0000256" key="1">
    <source>
        <dbReference type="RuleBase" id="RU003651"/>
    </source>
</evidence>
<dbReference type="InterPro" id="IPR003959">
    <property type="entry name" value="ATPase_AAA_core"/>
</dbReference>
<keyword evidence="4" id="KW-1185">Reference proteome</keyword>
<feature type="domain" description="AAA+ ATPase" evidence="2">
    <location>
        <begin position="89"/>
        <end position="235"/>
    </location>
</feature>
<accession>A0ABQ9F2L2</accession>
<dbReference type="InterPro" id="IPR027417">
    <property type="entry name" value="P-loop_NTPase"/>
</dbReference>
<dbReference type="Gene3D" id="1.10.8.60">
    <property type="match status" value="2"/>
</dbReference>